<organism evidence="2">
    <name type="scientific">Tanacetum cinerariifolium</name>
    <name type="common">Dalmatian daisy</name>
    <name type="synonym">Chrysanthemum cinerariifolium</name>
    <dbReference type="NCBI Taxonomy" id="118510"/>
    <lineage>
        <taxon>Eukaryota</taxon>
        <taxon>Viridiplantae</taxon>
        <taxon>Streptophyta</taxon>
        <taxon>Embryophyta</taxon>
        <taxon>Tracheophyta</taxon>
        <taxon>Spermatophyta</taxon>
        <taxon>Magnoliopsida</taxon>
        <taxon>eudicotyledons</taxon>
        <taxon>Gunneridae</taxon>
        <taxon>Pentapetalae</taxon>
        <taxon>asterids</taxon>
        <taxon>campanulids</taxon>
        <taxon>Asterales</taxon>
        <taxon>Asteraceae</taxon>
        <taxon>Asteroideae</taxon>
        <taxon>Anthemideae</taxon>
        <taxon>Anthemidinae</taxon>
        <taxon>Tanacetum</taxon>
    </lineage>
</organism>
<dbReference type="InterPro" id="IPR001810">
    <property type="entry name" value="F-box_dom"/>
</dbReference>
<reference evidence="2" key="1">
    <citation type="journal article" date="2019" name="Sci. Rep.">
        <title>Draft genome of Tanacetum cinerariifolium, the natural source of mosquito coil.</title>
        <authorList>
            <person name="Yamashiro T."/>
            <person name="Shiraishi A."/>
            <person name="Satake H."/>
            <person name="Nakayama K."/>
        </authorList>
    </citation>
    <scope>NUCLEOTIDE SEQUENCE</scope>
</reference>
<comment type="caution">
    <text evidence="2">The sequence shown here is derived from an EMBL/GenBank/DDBJ whole genome shotgun (WGS) entry which is preliminary data.</text>
</comment>
<gene>
    <name evidence="2" type="ORF">Tci_021189</name>
</gene>
<evidence type="ECO:0000259" key="1">
    <source>
        <dbReference type="Pfam" id="PF00646"/>
    </source>
</evidence>
<dbReference type="InterPro" id="IPR036047">
    <property type="entry name" value="F-box-like_dom_sf"/>
</dbReference>
<dbReference type="EMBL" id="BKCJ010002533">
    <property type="protein sequence ID" value="GEU49211.1"/>
    <property type="molecule type" value="Genomic_DNA"/>
</dbReference>
<dbReference type="PANTHER" id="PTHR46301:SF34">
    <property type="entry name" value="PROTEIN SUPPRESSOR OF NIM1 1-LIKE"/>
    <property type="match status" value="1"/>
</dbReference>
<proteinExistence type="predicted"/>
<dbReference type="Pfam" id="PF00646">
    <property type="entry name" value="F-box"/>
    <property type="match status" value="1"/>
</dbReference>
<feature type="domain" description="F-box" evidence="1">
    <location>
        <begin position="77"/>
        <end position="115"/>
    </location>
</feature>
<dbReference type="SUPFAM" id="SSF81383">
    <property type="entry name" value="F-box domain"/>
    <property type="match status" value="1"/>
</dbReference>
<dbReference type="GO" id="GO:0031146">
    <property type="term" value="P:SCF-dependent proteasomal ubiquitin-dependent protein catabolic process"/>
    <property type="evidence" value="ECO:0007669"/>
    <property type="project" value="TreeGrafter"/>
</dbReference>
<protein>
    <recommendedName>
        <fullName evidence="1">F-box domain-containing protein</fullName>
    </recommendedName>
</protein>
<dbReference type="GO" id="GO:0004842">
    <property type="term" value="F:ubiquitin-protein transferase activity"/>
    <property type="evidence" value="ECO:0007669"/>
    <property type="project" value="TreeGrafter"/>
</dbReference>
<evidence type="ECO:0000313" key="2">
    <source>
        <dbReference type="EMBL" id="GEU49211.1"/>
    </source>
</evidence>
<accession>A0A6L2KIA2</accession>
<sequence>MDIPLDRIDVLRYDTKGVKERKEKIQTKTELTLEQTQQGVNYEVLISIEGGEELKRNVKIKGEKKEALFTLSQKLGNIPFEIETEIIKRIDDVKSLIRFRSVSKPWKSFVDTSEFIAGYCARKTSLLLRYIDNDDMVKYVSLNNDTLTKQQDFAPSVSAFMKQFSYTVVVGSSRGLLCLYAFNKEGVAPSVEPFY</sequence>
<dbReference type="AlphaFoldDB" id="A0A6L2KIA2"/>
<dbReference type="PANTHER" id="PTHR46301">
    <property type="entry name" value="F-BOX/KELCH-REPEAT PROTEIN"/>
    <property type="match status" value="1"/>
</dbReference>
<name>A0A6L2KIA2_TANCI</name>